<gene>
    <name evidence="2" type="ORF">AVDCRST_MAG05-3352</name>
</gene>
<dbReference type="AlphaFoldDB" id="A0A6J4T961"/>
<feature type="region of interest" description="Disordered" evidence="1">
    <location>
        <begin position="1"/>
        <end position="53"/>
    </location>
</feature>
<feature type="non-terminal residue" evidence="2">
    <location>
        <position position="1"/>
    </location>
</feature>
<reference evidence="2" key="1">
    <citation type="submission" date="2020-02" db="EMBL/GenBank/DDBJ databases">
        <authorList>
            <person name="Meier V. D."/>
        </authorList>
    </citation>
    <scope>NUCLEOTIDE SEQUENCE</scope>
    <source>
        <strain evidence="2">AVDCRST_MAG05</strain>
    </source>
</reference>
<proteinExistence type="predicted"/>
<evidence type="ECO:0000313" key="2">
    <source>
        <dbReference type="EMBL" id="CAA9516709.1"/>
    </source>
</evidence>
<dbReference type="EMBL" id="CADCVM010000375">
    <property type="protein sequence ID" value="CAA9516709.1"/>
    <property type="molecule type" value="Genomic_DNA"/>
</dbReference>
<feature type="non-terminal residue" evidence="2">
    <location>
        <position position="53"/>
    </location>
</feature>
<evidence type="ECO:0000256" key="1">
    <source>
        <dbReference type="SAM" id="MobiDB-lite"/>
    </source>
</evidence>
<name>A0A6J4T961_9ACTN</name>
<organism evidence="2">
    <name type="scientific">uncultured Rubrobacteraceae bacterium</name>
    <dbReference type="NCBI Taxonomy" id="349277"/>
    <lineage>
        <taxon>Bacteria</taxon>
        <taxon>Bacillati</taxon>
        <taxon>Actinomycetota</taxon>
        <taxon>Rubrobacteria</taxon>
        <taxon>Rubrobacterales</taxon>
        <taxon>Rubrobacteraceae</taxon>
        <taxon>environmental samples</taxon>
    </lineage>
</organism>
<sequence length="53" mass="5783">EGRRARSQVAGALGRRPRRARAPVFRGGVPGRRPPPKGRRGRDGLGAGRWLQV</sequence>
<accession>A0A6J4T961</accession>
<protein>
    <submittedName>
        <fullName evidence="2">Uncharacterized protein</fullName>
    </submittedName>
</protein>